<dbReference type="InterPro" id="IPR003787">
    <property type="entry name" value="Sulphur_relay_DsrE/F-like"/>
</dbReference>
<evidence type="ECO:0000313" key="9">
    <source>
        <dbReference type="Proteomes" id="UP000233782"/>
    </source>
</evidence>
<feature type="transmembrane region" description="Helical" evidence="7">
    <location>
        <begin position="96"/>
        <end position="116"/>
    </location>
</feature>
<protein>
    <submittedName>
        <fullName evidence="8">Putative oxidoreductase</fullName>
    </submittedName>
</protein>
<dbReference type="InterPro" id="IPR027396">
    <property type="entry name" value="DsrEFH-like"/>
</dbReference>
<reference evidence="8 9" key="1">
    <citation type="submission" date="2017-12" db="EMBL/GenBank/DDBJ databases">
        <title>Genomic Encyclopedia of Type Strains, Phase III (KMG-III): the genomes of soil and plant-associated and newly described type strains.</title>
        <authorList>
            <person name="Whitman W."/>
        </authorList>
    </citation>
    <scope>NUCLEOTIDE SEQUENCE [LARGE SCALE GENOMIC DNA]</scope>
    <source>
        <strain evidence="8 9">LP43</strain>
    </source>
</reference>
<feature type="transmembrane region" description="Helical" evidence="7">
    <location>
        <begin position="66"/>
        <end position="89"/>
    </location>
</feature>
<dbReference type="Pfam" id="PF07681">
    <property type="entry name" value="DoxX"/>
    <property type="match status" value="1"/>
</dbReference>
<gene>
    <name evidence="8" type="ORF">BD749_0093</name>
</gene>
<dbReference type="Proteomes" id="UP000233782">
    <property type="component" value="Unassembled WGS sequence"/>
</dbReference>
<evidence type="ECO:0000256" key="4">
    <source>
        <dbReference type="ARBA" id="ARBA00022692"/>
    </source>
</evidence>
<keyword evidence="3" id="KW-1003">Cell membrane</keyword>
<evidence type="ECO:0000256" key="5">
    <source>
        <dbReference type="ARBA" id="ARBA00022989"/>
    </source>
</evidence>
<keyword evidence="9" id="KW-1185">Reference proteome</keyword>
<dbReference type="SUPFAM" id="SSF75169">
    <property type="entry name" value="DsrEFH-like"/>
    <property type="match status" value="1"/>
</dbReference>
<proteinExistence type="inferred from homology"/>
<dbReference type="Gene3D" id="3.40.1260.10">
    <property type="entry name" value="DsrEFH-like"/>
    <property type="match status" value="1"/>
</dbReference>
<feature type="transmembrane region" description="Helical" evidence="7">
    <location>
        <begin position="26"/>
        <end position="46"/>
    </location>
</feature>
<dbReference type="Pfam" id="PF02635">
    <property type="entry name" value="DsrE"/>
    <property type="match status" value="1"/>
</dbReference>
<dbReference type="AlphaFoldDB" id="A0A2N3V0L9"/>
<dbReference type="GO" id="GO:0005886">
    <property type="term" value="C:plasma membrane"/>
    <property type="evidence" value="ECO:0007669"/>
    <property type="project" value="UniProtKB-SubCell"/>
</dbReference>
<evidence type="ECO:0000256" key="2">
    <source>
        <dbReference type="ARBA" id="ARBA00006679"/>
    </source>
</evidence>
<evidence type="ECO:0000256" key="7">
    <source>
        <dbReference type="SAM" id="Phobius"/>
    </source>
</evidence>
<keyword evidence="6 7" id="KW-0472">Membrane</keyword>
<evidence type="ECO:0000313" key="8">
    <source>
        <dbReference type="EMBL" id="PKV75155.1"/>
    </source>
</evidence>
<comment type="similarity">
    <text evidence="2">Belongs to the DoxX family.</text>
</comment>
<name>A0A2N3V0L9_9BACT</name>
<dbReference type="PANTHER" id="PTHR33452">
    <property type="entry name" value="OXIDOREDUCTASE CATD-RELATED"/>
    <property type="match status" value="1"/>
</dbReference>
<comment type="caution">
    <text evidence="8">The sequence shown here is derived from an EMBL/GenBank/DDBJ whole genome shotgun (WGS) entry which is preliminary data.</text>
</comment>
<evidence type="ECO:0000256" key="1">
    <source>
        <dbReference type="ARBA" id="ARBA00004651"/>
    </source>
</evidence>
<evidence type="ECO:0000256" key="3">
    <source>
        <dbReference type="ARBA" id="ARBA00022475"/>
    </source>
</evidence>
<keyword evidence="4 7" id="KW-0812">Transmembrane</keyword>
<comment type="subcellular location">
    <subcellularLocation>
        <location evidence="1">Cell membrane</location>
        <topology evidence="1">Multi-pass membrane protein</topology>
    </subcellularLocation>
</comment>
<dbReference type="PANTHER" id="PTHR33452:SF1">
    <property type="entry name" value="INNER MEMBRANE PROTEIN YPHA-RELATED"/>
    <property type="match status" value="1"/>
</dbReference>
<dbReference type="EMBL" id="PJMU01000001">
    <property type="protein sequence ID" value="PKV75155.1"/>
    <property type="molecule type" value="Genomic_DNA"/>
</dbReference>
<accession>A0A2N3V0L9</accession>
<dbReference type="InterPro" id="IPR032808">
    <property type="entry name" value="DoxX"/>
</dbReference>
<feature type="transmembrane region" description="Helical" evidence="7">
    <location>
        <begin position="122"/>
        <end position="145"/>
    </location>
</feature>
<keyword evidence="5 7" id="KW-1133">Transmembrane helix</keyword>
<sequence>MAIPAVPIFKINISVMENNLLQKISFLVLRILGSLIFITAGFNHLLHTAGATARLEQAPFAQFSTWIAPPETLIILSGVGLLVGGFLLLVGFRTRVAAVLLLFILIPITLTVQVGAEGNGPLFKNIALIGMLLFFIVNGAMYYGLDQAFSRKEQLKSRLMAAPALGLLLLLGACSTSTSAAQAASATTSAKPVAGKMYAVLISQPNHLKAAVNTAETITKDSHYQRTQFVIMACGKSVEAFVKGSEMAQEFEKGKAAGVTYRVCGMSLKQFNIDASSLVDGVEVIPNGLTYMFDLQEQGYTTVEL</sequence>
<organism evidence="8 9">
    <name type="scientific">Pontibacter ramchanderi</name>
    <dbReference type="NCBI Taxonomy" id="1179743"/>
    <lineage>
        <taxon>Bacteria</taxon>
        <taxon>Pseudomonadati</taxon>
        <taxon>Bacteroidota</taxon>
        <taxon>Cytophagia</taxon>
        <taxon>Cytophagales</taxon>
        <taxon>Hymenobacteraceae</taxon>
        <taxon>Pontibacter</taxon>
    </lineage>
</organism>
<dbReference type="InterPro" id="IPR051907">
    <property type="entry name" value="DoxX-like_oxidoreductase"/>
</dbReference>
<evidence type="ECO:0000256" key="6">
    <source>
        <dbReference type="ARBA" id="ARBA00023136"/>
    </source>
</evidence>